<accession>A0A160T4E0</accession>
<dbReference type="AlphaFoldDB" id="A0A160T4E0"/>
<dbReference type="OrthoDB" id="9787727at2"/>
<dbReference type="InterPro" id="IPR029060">
    <property type="entry name" value="PIN-like_dom_sf"/>
</dbReference>
<evidence type="ECO:0000313" key="2">
    <source>
        <dbReference type="EMBL" id="CUS03585.2"/>
    </source>
</evidence>
<dbReference type="SUPFAM" id="SSF88723">
    <property type="entry name" value="PIN domain-like"/>
    <property type="match status" value="1"/>
</dbReference>
<dbReference type="InterPro" id="IPR002716">
    <property type="entry name" value="PIN_dom"/>
</dbReference>
<sequence>MRVLLDTNVILDLFLDRAPFADAAATLWLAHEREQLSAYVAAITPINLFYIARKLKGEETARKAVVELLAALNVCALDHGALKSALSLPFRDYEDAVQHAAASAAGLDAIITRNEKDFSAATLPVFTPIEFIEQYLPTQE</sequence>
<dbReference type="Gene3D" id="3.40.50.1010">
    <property type="entry name" value="5'-nuclease"/>
    <property type="match status" value="1"/>
</dbReference>
<protein>
    <recommendedName>
        <fullName evidence="1">PIN domain-containing protein</fullName>
    </recommendedName>
</protein>
<organism evidence="2 3">
    <name type="scientific">Candidatus Promineifilum breve</name>
    <dbReference type="NCBI Taxonomy" id="1806508"/>
    <lineage>
        <taxon>Bacteria</taxon>
        <taxon>Bacillati</taxon>
        <taxon>Chloroflexota</taxon>
        <taxon>Ardenticatenia</taxon>
        <taxon>Candidatus Promineifilales</taxon>
        <taxon>Candidatus Promineifilaceae</taxon>
        <taxon>Candidatus Promineifilum</taxon>
    </lineage>
</organism>
<dbReference type="RefSeq" id="WP_095043048.1">
    <property type="nucleotide sequence ID" value="NZ_LN890655.1"/>
</dbReference>
<feature type="domain" description="PIN" evidence="1">
    <location>
        <begin position="2"/>
        <end position="115"/>
    </location>
</feature>
<dbReference type="Proteomes" id="UP000215027">
    <property type="component" value="Chromosome I"/>
</dbReference>
<name>A0A160T4E0_9CHLR</name>
<dbReference type="Pfam" id="PF13470">
    <property type="entry name" value="PIN_3"/>
    <property type="match status" value="1"/>
</dbReference>
<dbReference type="KEGG" id="pbf:CFX0092_A1707"/>
<dbReference type="EMBL" id="LN890655">
    <property type="protein sequence ID" value="CUS03585.2"/>
    <property type="molecule type" value="Genomic_DNA"/>
</dbReference>
<evidence type="ECO:0000313" key="3">
    <source>
        <dbReference type="Proteomes" id="UP000215027"/>
    </source>
</evidence>
<reference evidence="2" key="1">
    <citation type="submission" date="2016-01" db="EMBL/GenBank/DDBJ databases">
        <authorList>
            <person name="Mcilroy J.S."/>
            <person name="Karst M S."/>
            <person name="Albertsen M."/>
        </authorList>
    </citation>
    <scope>NUCLEOTIDE SEQUENCE</scope>
    <source>
        <strain evidence="2">Cfx-K</strain>
    </source>
</reference>
<evidence type="ECO:0000259" key="1">
    <source>
        <dbReference type="Pfam" id="PF13470"/>
    </source>
</evidence>
<gene>
    <name evidence="2" type="ORF">CFX0092_A1707</name>
</gene>
<proteinExistence type="predicted"/>
<keyword evidence="3" id="KW-1185">Reference proteome</keyword>